<dbReference type="OMA" id="YMATVEY"/>
<sequence>MNGASPLDGYNSDGQLNSGVNTPVNATMLNNRSIPPIRVLSGTPCPPSNANTPVPCNNHVNFIKQEAPGNNSGHGQGIQLPSLSTFGQTLTNGKTPEKGLANGPGEEGMKSEADFPVGFGTSEFMGQEDYTKNKGRKSMFFKSVTKLALCYNPSHISLGPPSPGPLANVASHYAFCVPAGDHNIDQGTGE</sequence>
<feature type="region of interest" description="Disordered" evidence="1">
    <location>
        <begin position="1"/>
        <end position="24"/>
    </location>
</feature>
<name>A0A913ZBF2_PATMI</name>
<organism evidence="2 3">
    <name type="scientific">Patiria miniata</name>
    <name type="common">Bat star</name>
    <name type="synonym">Asterina miniata</name>
    <dbReference type="NCBI Taxonomy" id="46514"/>
    <lineage>
        <taxon>Eukaryota</taxon>
        <taxon>Metazoa</taxon>
        <taxon>Echinodermata</taxon>
        <taxon>Eleutherozoa</taxon>
        <taxon>Asterozoa</taxon>
        <taxon>Asteroidea</taxon>
        <taxon>Valvatacea</taxon>
        <taxon>Valvatida</taxon>
        <taxon>Asterinidae</taxon>
        <taxon>Patiria</taxon>
    </lineage>
</organism>
<dbReference type="OrthoDB" id="10671079at2759"/>
<evidence type="ECO:0000313" key="2">
    <source>
        <dbReference type="EnsemblMetazoa" id="XP_038048220.1"/>
    </source>
</evidence>
<proteinExistence type="predicted"/>
<feature type="compositionally biased region" description="Polar residues" evidence="1">
    <location>
        <begin position="12"/>
        <end position="24"/>
    </location>
</feature>
<evidence type="ECO:0000256" key="1">
    <source>
        <dbReference type="SAM" id="MobiDB-lite"/>
    </source>
</evidence>
<keyword evidence="3" id="KW-1185">Reference proteome</keyword>
<dbReference type="EnsemblMetazoa" id="XM_038192292.1">
    <property type="protein sequence ID" value="XP_038048220.1"/>
    <property type="gene ID" value="LOC119722252"/>
</dbReference>
<dbReference type="GeneID" id="119722252"/>
<dbReference type="AlphaFoldDB" id="A0A913ZBF2"/>
<evidence type="ECO:0000313" key="3">
    <source>
        <dbReference type="Proteomes" id="UP000887568"/>
    </source>
</evidence>
<dbReference type="Proteomes" id="UP000887568">
    <property type="component" value="Unplaced"/>
</dbReference>
<accession>A0A913ZBF2</accession>
<dbReference type="RefSeq" id="XP_038048220.1">
    <property type="nucleotide sequence ID" value="XM_038192292.1"/>
</dbReference>
<reference evidence="2" key="1">
    <citation type="submission" date="2022-11" db="UniProtKB">
        <authorList>
            <consortium name="EnsemblMetazoa"/>
        </authorList>
    </citation>
    <scope>IDENTIFICATION</scope>
</reference>
<protein>
    <submittedName>
        <fullName evidence="2">Uncharacterized protein</fullName>
    </submittedName>
</protein>
<feature type="region of interest" description="Disordered" evidence="1">
    <location>
        <begin position="90"/>
        <end position="110"/>
    </location>
</feature>